<keyword evidence="2" id="KW-1185">Reference proteome</keyword>
<dbReference type="AlphaFoldDB" id="A0A512NR40"/>
<comment type="caution">
    <text evidence="1">The sequence shown here is derived from an EMBL/GenBank/DDBJ whole genome shotgun (WGS) entry which is preliminary data.</text>
</comment>
<sequence length="106" mass="11915">MGQAFSNLQAGRLAAPNPRNRVSPCGVFWLIVDQAQTFVRHLVRAVYYATDGKSLWWRLPRDLSDVTRQALEFAVDRGWLLMMDGHSVCLTDAGRELVMKGPGPQE</sequence>
<dbReference type="EMBL" id="BKAJ01000220">
    <property type="protein sequence ID" value="GEP61399.1"/>
    <property type="molecule type" value="Genomic_DNA"/>
</dbReference>
<dbReference type="Proteomes" id="UP000321058">
    <property type="component" value="Unassembled WGS sequence"/>
</dbReference>
<reference evidence="1 2" key="1">
    <citation type="submission" date="2019-07" db="EMBL/GenBank/DDBJ databases">
        <title>Whole genome shotgun sequence of Reyranella soli NBRC 108950.</title>
        <authorList>
            <person name="Hosoyama A."/>
            <person name="Uohara A."/>
            <person name="Ohji S."/>
            <person name="Ichikawa N."/>
        </authorList>
    </citation>
    <scope>NUCLEOTIDE SEQUENCE [LARGE SCALE GENOMIC DNA]</scope>
    <source>
        <strain evidence="1 2">NBRC 108950</strain>
    </source>
</reference>
<organism evidence="1 2">
    <name type="scientific">Reyranella soli</name>
    <dbReference type="NCBI Taxonomy" id="1230389"/>
    <lineage>
        <taxon>Bacteria</taxon>
        <taxon>Pseudomonadati</taxon>
        <taxon>Pseudomonadota</taxon>
        <taxon>Alphaproteobacteria</taxon>
        <taxon>Hyphomicrobiales</taxon>
        <taxon>Reyranellaceae</taxon>
        <taxon>Reyranella</taxon>
    </lineage>
</organism>
<evidence type="ECO:0000313" key="2">
    <source>
        <dbReference type="Proteomes" id="UP000321058"/>
    </source>
</evidence>
<accession>A0A512NR40</accession>
<gene>
    <name evidence="1" type="ORF">RSO01_85650</name>
</gene>
<proteinExistence type="predicted"/>
<protein>
    <submittedName>
        <fullName evidence="1">Uncharacterized protein</fullName>
    </submittedName>
</protein>
<evidence type="ECO:0000313" key="1">
    <source>
        <dbReference type="EMBL" id="GEP61399.1"/>
    </source>
</evidence>
<name>A0A512NR40_9HYPH</name>